<dbReference type="PANTHER" id="PTHR36833">
    <property type="entry name" value="SLR0610 PROTEIN-RELATED"/>
    <property type="match status" value="1"/>
</dbReference>
<accession>A0ABY4RNH9</accession>
<organism evidence="2 3">
    <name type="scientific">Paenibacillus konkukensis</name>
    <dbReference type="NCBI Taxonomy" id="2020716"/>
    <lineage>
        <taxon>Bacteria</taxon>
        <taxon>Bacillati</taxon>
        <taxon>Bacillota</taxon>
        <taxon>Bacilli</taxon>
        <taxon>Bacillales</taxon>
        <taxon>Paenibacillaceae</taxon>
        <taxon>Paenibacillus</taxon>
    </lineage>
</organism>
<feature type="transmembrane region" description="Helical" evidence="1">
    <location>
        <begin position="227"/>
        <end position="249"/>
    </location>
</feature>
<protein>
    <recommendedName>
        <fullName evidence="4">ABC transporter permease</fullName>
    </recommendedName>
</protein>
<feature type="transmembrane region" description="Helical" evidence="1">
    <location>
        <begin position="25"/>
        <end position="47"/>
    </location>
</feature>
<keyword evidence="1" id="KW-0812">Transmembrane</keyword>
<reference evidence="2" key="2">
    <citation type="journal article" date="2021" name="J Anim Sci Technol">
        <title>Complete genome sequence of Paenibacillus konkukensis sp. nov. SK3146 as a potential probiotic strain.</title>
        <authorList>
            <person name="Jung H.I."/>
            <person name="Park S."/>
            <person name="Niu K.M."/>
            <person name="Lee S.W."/>
            <person name="Kothari D."/>
            <person name="Yi K.J."/>
            <person name="Kim S.K."/>
        </authorList>
    </citation>
    <scope>NUCLEOTIDE SEQUENCE</scope>
    <source>
        <strain evidence="2">SK3146</strain>
    </source>
</reference>
<dbReference type="Pfam" id="PF06182">
    <property type="entry name" value="ABC2_membrane_6"/>
    <property type="match status" value="1"/>
</dbReference>
<dbReference type="Proteomes" id="UP001057134">
    <property type="component" value="Chromosome"/>
</dbReference>
<feature type="transmembrane region" description="Helical" evidence="1">
    <location>
        <begin position="199"/>
        <end position="221"/>
    </location>
</feature>
<proteinExistence type="predicted"/>
<evidence type="ECO:0000313" key="2">
    <source>
        <dbReference type="EMBL" id="UQZ84001.1"/>
    </source>
</evidence>
<feature type="transmembrane region" description="Helical" evidence="1">
    <location>
        <begin position="118"/>
        <end position="139"/>
    </location>
</feature>
<name>A0ABY4RNH9_9BACL</name>
<evidence type="ECO:0000313" key="3">
    <source>
        <dbReference type="Proteomes" id="UP001057134"/>
    </source>
</evidence>
<feature type="transmembrane region" description="Helical" evidence="1">
    <location>
        <begin position="145"/>
        <end position="171"/>
    </location>
</feature>
<dbReference type="RefSeq" id="WP_249865958.1">
    <property type="nucleotide sequence ID" value="NZ_CP027059.1"/>
</dbReference>
<evidence type="ECO:0008006" key="4">
    <source>
        <dbReference type="Google" id="ProtNLM"/>
    </source>
</evidence>
<feature type="transmembrane region" description="Helical" evidence="1">
    <location>
        <begin position="62"/>
        <end position="82"/>
    </location>
</feature>
<reference evidence="2" key="1">
    <citation type="submission" date="2018-02" db="EMBL/GenBank/DDBJ databases">
        <authorList>
            <person name="Kim S.-K."/>
            <person name="Jung H.-I."/>
            <person name="Lee S.-W."/>
        </authorList>
    </citation>
    <scope>NUCLEOTIDE SEQUENCE</scope>
    <source>
        <strain evidence="2">SK3146</strain>
    </source>
</reference>
<dbReference type="PANTHER" id="PTHR36833:SF1">
    <property type="entry name" value="INTEGRAL MEMBRANE TRANSPORT PROTEIN"/>
    <property type="match status" value="1"/>
</dbReference>
<keyword evidence="1" id="KW-1133">Transmembrane helix</keyword>
<dbReference type="EMBL" id="CP027059">
    <property type="protein sequence ID" value="UQZ84001.1"/>
    <property type="molecule type" value="Genomic_DNA"/>
</dbReference>
<evidence type="ECO:0000256" key="1">
    <source>
        <dbReference type="SAM" id="Phobius"/>
    </source>
</evidence>
<keyword evidence="3" id="KW-1185">Reference proteome</keyword>
<gene>
    <name evidence="2" type="ORF">SK3146_03213</name>
</gene>
<dbReference type="InterPro" id="IPR010390">
    <property type="entry name" value="ABC-2_transporter-like"/>
</dbReference>
<keyword evidence="1" id="KW-0472">Membrane</keyword>
<sequence>MFYAGLFIDYLKNYMKTRMEYRSDFWIEVLSDLLFNGLNLFFILVVFQHTQQIGSWNEQQVMFIYGYFMVPYGIFITFFNLWNFSERYIVKGEMDRILTRPAYNLIQLMLENIDPSSLFSALTGFVIMVFSWSQLGLGLTWYDPFVFVLLVAGSIMIYGGVYIFFTALSFFSDSPTGILPLLWNLQNYGRYPMTIYNKLIGVLLTWVLPFGFVGFYPAAYFLDRQNWGTFALLTPVVGIVFLTVALLVWNFGVKRYRGAGS</sequence>